<sequence length="197" mass="21988">MSLCTRSLAIAAALLHFASLTHGQAQDLMRYESRVKCGDSNFSQFEILNSYTMGDKRNGRSFGGRTRCGLAGNVHTLLPLLDENYQPVHGCYLVYDESEHIVDFVHSTTSRSFIPCYVSEQNSCPGSQTRRRLLAFAVPTAVDPHTLVSMTTHDRQFSRGLGNNLYVVEENKWYDIGAGPVFGSPNTDQVSYYQGDF</sequence>
<dbReference type="AlphaFoldDB" id="N1JHE0"/>
<proteinExistence type="predicted"/>
<comment type="caution">
    <text evidence="2">The sequence shown here is derived from an EMBL/GenBank/DDBJ whole genome shotgun (WGS) entry which is preliminary data.</text>
</comment>
<dbReference type="EMBL" id="CAUH01003525">
    <property type="protein sequence ID" value="CCU77302.1"/>
    <property type="molecule type" value="Genomic_DNA"/>
</dbReference>
<protein>
    <submittedName>
        <fullName evidence="2">CSEP0384 putative effector protein</fullName>
    </submittedName>
</protein>
<accession>N1JHE0</accession>
<evidence type="ECO:0000256" key="1">
    <source>
        <dbReference type="SAM" id="SignalP"/>
    </source>
</evidence>
<keyword evidence="1" id="KW-0732">Signal</keyword>
<dbReference type="Proteomes" id="UP000015441">
    <property type="component" value="Unassembled WGS sequence"/>
</dbReference>
<organism evidence="2 3">
    <name type="scientific">Blumeria graminis f. sp. hordei (strain DH14)</name>
    <name type="common">Barley powdery mildew</name>
    <name type="synonym">Oidium monilioides f. sp. hordei</name>
    <dbReference type="NCBI Taxonomy" id="546991"/>
    <lineage>
        <taxon>Eukaryota</taxon>
        <taxon>Fungi</taxon>
        <taxon>Dikarya</taxon>
        <taxon>Ascomycota</taxon>
        <taxon>Pezizomycotina</taxon>
        <taxon>Leotiomycetes</taxon>
        <taxon>Erysiphales</taxon>
        <taxon>Erysiphaceae</taxon>
        <taxon>Blumeria</taxon>
        <taxon>Blumeria hordei</taxon>
    </lineage>
</organism>
<dbReference type="HOGENOM" id="CLU_1383948_0_0_1"/>
<dbReference type="InParanoid" id="N1JHE0"/>
<feature type="chain" id="PRO_5004106724" evidence="1">
    <location>
        <begin position="24"/>
        <end position="197"/>
    </location>
</feature>
<dbReference type="OrthoDB" id="10296079at2759"/>
<evidence type="ECO:0000313" key="3">
    <source>
        <dbReference type="Proteomes" id="UP000015441"/>
    </source>
</evidence>
<keyword evidence="3" id="KW-1185">Reference proteome</keyword>
<evidence type="ECO:0000313" key="2">
    <source>
        <dbReference type="EMBL" id="CCU77302.1"/>
    </source>
</evidence>
<gene>
    <name evidence="2" type="ORF">BGHDH14_bghG003525000001001</name>
</gene>
<name>N1JHE0_BLUG1</name>
<reference evidence="2 3" key="1">
    <citation type="journal article" date="2010" name="Science">
        <title>Genome expansion and gene loss in powdery mildew fungi reveal tradeoffs in extreme parasitism.</title>
        <authorList>
            <person name="Spanu P.D."/>
            <person name="Abbott J.C."/>
            <person name="Amselem J."/>
            <person name="Burgis T.A."/>
            <person name="Soanes D.M."/>
            <person name="Stueber K."/>
            <person name="Ver Loren van Themaat E."/>
            <person name="Brown J.K.M."/>
            <person name="Butcher S.A."/>
            <person name="Gurr S.J."/>
            <person name="Lebrun M.-H."/>
            <person name="Ridout C.J."/>
            <person name="Schulze-Lefert P."/>
            <person name="Talbot N.J."/>
            <person name="Ahmadinejad N."/>
            <person name="Ametz C."/>
            <person name="Barton G.R."/>
            <person name="Benjdia M."/>
            <person name="Bidzinski P."/>
            <person name="Bindschedler L.V."/>
            <person name="Both M."/>
            <person name="Brewer M.T."/>
            <person name="Cadle-Davidson L."/>
            <person name="Cadle-Davidson M.M."/>
            <person name="Collemare J."/>
            <person name="Cramer R."/>
            <person name="Frenkel O."/>
            <person name="Godfrey D."/>
            <person name="Harriman J."/>
            <person name="Hoede C."/>
            <person name="King B.C."/>
            <person name="Klages S."/>
            <person name="Kleemann J."/>
            <person name="Knoll D."/>
            <person name="Koti P.S."/>
            <person name="Kreplak J."/>
            <person name="Lopez-Ruiz F.J."/>
            <person name="Lu X."/>
            <person name="Maekawa T."/>
            <person name="Mahanil S."/>
            <person name="Micali C."/>
            <person name="Milgroom M.G."/>
            <person name="Montana G."/>
            <person name="Noir S."/>
            <person name="O'Connell R.J."/>
            <person name="Oberhaensli S."/>
            <person name="Parlange F."/>
            <person name="Pedersen C."/>
            <person name="Quesneville H."/>
            <person name="Reinhardt R."/>
            <person name="Rott M."/>
            <person name="Sacristan S."/>
            <person name="Schmidt S.M."/>
            <person name="Schoen M."/>
            <person name="Skamnioti P."/>
            <person name="Sommer H."/>
            <person name="Stephens A."/>
            <person name="Takahara H."/>
            <person name="Thordal-Christensen H."/>
            <person name="Vigouroux M."/>
            <person name="Wessling R."/>
            <person name="Wicker T."/>
            <person name="Panstruga R."/>
        </authorList>
    </citation>
    <scope>NUCLEOTIDE SEQUENCE [LARGE SCALE GENOMIC DNA]</scope>
    <source>
        <strain evidence="2">DH14</strain>
    </source>
</reference>
<feature type="signal peptide" evidence="1">
    <location>
        <begin position="1"/>
        <end position="23"/>
    </location>
</feature>